<dbReference type="RefSeq" id="WP_259200813.1">
    <property type="nucleotide sequence ID" value="NZ_JANUXY010000011.1"/>
</dbReference>
<dbReference type="HAMAP" id="MF_01526">
    <property type="entry name" value="UPF0342"/>
    <property type="match status" value="1"/>
</dbReference>
<dbReference type="SUPFAM" id="SSF158622">
    <property type="entry name" value="YheA/YmcA-like"/>
    <property type="match status" value="1"/>
</dbReference>
<evidence type="ECO:0000256" key="2">
    <source>
        <dbReference type="SAM" id="Coils"/>
    </source>
</evidence>
<evidence type="ECO:0000313" key="3">
    <source>
        <dbReference type="EMBL" id="MCS4487153.1"/>
    </source>
</evidence>
<sequence>MAVNLYDYANKLEQALRESDEYKAIKDAYAKVNANAESKKLFDEFRETQLKFQQKQMQGEQLTEEEIKKAQEQAQEIEKDSNIAELMNAEQKMSQVFQEINQIIVKPLDEIYQD</sequence>
<dbReference type="InterPro" id="IPR023378">
    <property type="entry name" value="YheA/YmcA-like_dom_sf"/>
</dbReference>
<name>A0ABT2F4P7_9STAP</name>
<evidence type="ECO:0000313" key="4">
    <source>
        <dbReference type="Proteomes" id="UP001205609"/>
    </source>
</evidence>
<dbReference type="Gene3D" id="1.20.1500.10">
    <property type="entry name" value="YheA/YmcA-like"/>
    <property type="match status" value="1"/>
</dbReference>
<gene>
    <name evidence="3" type="ORF">NXS11_09745</name>
</gene>
<comment type="caution">
    <text evidence="3">The sequence shown here is derived from an EMBL/GenBank/DDBJ whole genome shotgun (WGS) entry which is preliminary data.</text>
</comment>
<comment type="similarity">
    <text evidence="1">Belongs to the UPF0342 family.</text>
</comment>
<keyword evidence="4" id="KW-1185">Reference proteome</keyword>
<dbReference type="NCBIfam" id="NF010212">
    <property type="entry name" value="PRK13676.1-5"/>
    <property type="match status" value="1"/>
</dbReference>
<accession>A0ABT2F4P7</accession>
<evidence type="ECO:0000256" key="1">
    <source>
        <dbReference type="HAMAP-Rule" id="MF_01526"/>
    </source>
</evidence>
<reference evidence="3 4" key="1">
    <citation type="journal article" date="2023" name="Int. J. Syst. Evol. Microbiol.">
        <title>Streptococcus sciuri sp. nov., Staphylococcus marylandisciuri sp. nov. and Staphylococcus americanisciuri sp. nov., isolated from faeces of eastern grey squirrel (Sciurus carolinensis).</title>
        <authorList>
            <person name="Volokhov D.V."/>
            <person name="Zagorodnyaya T.A."/>
            <person name="Furtak V.A."/>
            <person name="Nattanmai G."/>
            <person name="Randall L."/>
            <person name="Jose S."/>
            <person name="Gao Y."/>
            <person name="Eisenberg T."/>
            <person name="Delmonte P."/>
            <person name="Blom J."/>
            <person name="Mitchell K.K."/>
        </authorList>
    </citation>
    <scope>NUCLEOTIDE SEQUENCE [LARGE SCALE GENOMIC DNA]</scope>
    <source>
        <strain evidence="3 4">GRT3</strain>
    </source>
</reference>
<organism evidence="3 4">
    <name type="scientific">Staphylococcus americanisciuri</name>
    <dbReference type="NCBI Taxonomy" id="2973940"/>
    <lineage>
        <taxon>Bacteria</taxon>
        <taxon>Bacillati</taxon>
        <taxon>Bacillota</taxon>
        <taxon>Bacilli</taxon>
        <taxon>Bacillales</taxon>
        <taxon>Staphylococcaceae</taxon>
        <taxon>Staphylococcus</taxon>
    </lineage>
</organism>
<feature type="coiled-coil region" evidence="2">
    <location>
        <begin position="60"/>
        <end position="87"/>
    </location>
</feature>
<dbReference type="EMBL" id="JANUXY010000011">
    <property type="protein sequence ID" value="MCS4487153.1"/>
    <property type="molecule type" value="Genomic_DNA"/>
</dbReference>
<keyword evidence="2" id="KW-0175">Coiled coil</keyword>
<protein>
    <recommendedName>
        <fullName evidence="1">UPF0342 protein NXS11_09745</fullName>
    </recommendedName>
</protein>
<dbReference type="Proteomes" id="UP001205609">
    <property type="component" value="Unassembled WGS sequence"/>
</dbReference>
<dbReference type="InterPro" id="IPR010368">
    <property type="entry name" value="Com_YlbF"/>
</dbReference>
<dbReference type="Pfam" id="PF06133">
    <property type="entry name" value="Com_YlbF"/>
    <property type="match status" value="1"/>
</dbReference>
<proteinExistence type="inferred from homology"/>